<evidence type="ECO:0000313" key="2">
    <source>
        <dbReference type="Proteomes" id="UP000215137"/>
    </source>
</evidence>
<accession>A0A248TJP1</accession>
<dbReference type="EMBL" id="CP022983">
    <property type="protein sequence ID" value="ASV68448.1"/>
    <property type="molecule type" value="Genomic_DNA"/>
</dbReference>
<keyword evidence="1" id="KW-0946">Virion</keyword>
<dbReference type="NCBIfam" id="TIGR02905">
    <property type="entry name" value="spore_yutH"/>
    <property type="match status" value="1"/>
</dbReference>
<dbReference type="KEGG" id="bko:CKF48_14735"/>
<evidence type="ECO:0000313" key="1">
    <source>
        <dbReference type="EMBL" id="ASV68448.1"/>
    </source>
</evidence>
<organism evidence="1 2">
    <name type="scientific">Cytobacillus kochii</name>
    <dbReference type="NCBI Taxonomy" id="859143"/>
    <lineage>
        <taxon>Bacteria</taxon>
        <taxon>Bacillati</taxon>
        <taxon>Bacillota</taxon>
        <taxon>Bacilli</taxon>
        <taxon>Bacillales</taxon>
        <taxon>Bacillaceae</taxon>
        <taxon>Cytobacillus</taxon>
    </lineage>
</organism>
<dbReference type="RefSeq" id="WP_095372018.1">
    <property type="nucleotide sequence ID" value="NZ_CP022983.1"/>
</dbReference>
<keyword evidence="2" id="KW-1185">Reference proteome</keyword>
<name>A0A248TJP1_9BACI</name>
<dbReference type="InterPro" id="IPR014254">
    <property type="entry name" value="Spore_coat_YutH"/>
</dbReference>
<keyword evidence="1" id="KW-0167">Capsid protein</keyword>
<protein>
    <submittedName>
        <fullName evidence="1">Spore coat protein YutH</fullName>
    </submittedName>
</protein>
<dbReference type="InterPro" id="IPR011009">
    <property type="entry name" value="Kinase-like_dom_sf"/>
</dbReference>
<dbReference type="SUPFAM" id="SSF56112">
    <property type="entry name" value="Protein kinase-like (PK-like)"/>
    <property type="match status" value="1"/>
</dbReference>
<proteinExistence type="predicted"/>
<dbReference type="OrthoDB" id="2986702at2"/>
<dbReference type="InterPro" id="IPR047175">
    <property type="entry name" value="CotS-like"/>
</dbReference>
<gene>
    <name evidence="1" type="primary">yutH</name>
    <name evidence="1" type="ORF">CKF48_14735</name>
</gene>
<dbReference type="GO" id="GO:0042601">
    <property type="term" value="C:endospore-forming forespore"/>
    <property type="evidence" value="ECO:0007669"/>
    <property type="project" value="TreeGrafter"/>
</dbReference>
<dbReference type="AlphaFoldDB" id="A0A248TJP1"/>
<dbReference type="PANTHER" id="PTHR39179">
    <property type="entry name" value="SPORE COAT PROTEIN I"/>
    <property type="match status" value="1"/>
</dbReference>
<dbReference type="Gene3D" id="3.90.1200.10">
    <property type="match status" value="1"/>
</dbReference>
<dbReference type="PANTHER" id="PTHR39179:SF2">
    <property type="entry name" value="ENDOSPORE COAT-ASSOCIATED PROTEIN YUTH"/>
    <property type="match status" value="1"/>
</dbReference>
<sequence>MLRRLLKEKYNIQAEEEFRFDHYNACKSQNEVYILVPANHLKEEALTELDQIAEHLRMSGDKNIAGFKKTTKGKPYTEWEEARYAVLSNQRLQPRKEGHFGRKLAKFHFRGRTVNFAVEQTSRIGQWKTLWETRLDQMEKVWNDMVFQFDGESEFDRLFLESFPYYMGMAENAIQYIVDTEFDDEPMMTDTGTVCHERFSNRTWGEQYYVKNPFDWVFDHATRDLAEWTREKYFKNIKTYQPDVRKFVEEYESISPLSSFSWRLYYARMMFPLHYFECVESYYGAQTEQERNILKEKLEKYLHQSPEYEQFISRFFEIVNHQEVSKQWYIPMPEWLVSK</sequence>
<reference evidence="1 2" key="1">
    <citation type="submission" date="2017-08" db="EMBL/GenBank/DDBJ databases">
        <title>Complete Genome Sequence of Bacillus kochii Oregon-R-modENCODE STRAIN BDGP4, isolated from Drosophila melanogaster gut.</title>
        <authorList>
            <person name="Wan K.H."/>
            <person name="Yu C."/>
            <person name="Park S."/>
            <person name="Hammonds A.S."/>
            <person name="Booth B.W."/>
            <person name="Celniker S.E."/>
        </authorList>
    </citation>
    <scope>NUCLEOTIDE SEQUENCE [LARGE SCALE GENOMIC DNA]</scope>
    <source>
        <strain evidence="1 2">BDGP4</strain>
    </source>
</reference>
<dbReference type="Proteomes" id="UP000215137">
    <property type="component" value="Chromosome"/>
</dbReference>